<evidence type="ECO:0000313" key="2">
    <source>
        <dbReference type="EMBL" id="CAG2159691.1"/>
    </source>
</evidence>
<feature type="transmembrane region" description="Helical" evidence="1">
    <location>
        <begin position="69"/>
        <end position="88"/>
    </location>
</feature>
<sequence length="135" mass="14354">MKRGHAWALMLGLVVVLMIGTQMPGSLRDGIERSLHAPIPLSSLAHFVLFTGMSGLLAARPIAWAPRRIGACMLVLAVLTETLQIFAINRHPRLLDIGIDMVGFAAGTVLSICLAKAHAGDGCAAEVRPQEARHG</sequence>
<dbReference type="RefSeq" id="WP_211957682.1">
    <property type="nucleotide sequence ID" value="NZ_CAJPVI010000063.1"/>
</dbReference>
<comment type="caution">
    <text evidence="2">The sequence shown here is derived from an EMBL/GenBank/DDBJ whole genome shotgun (WGS) entry which is preliminary data.</text>
</comment>
<gene>
    <name evidence="2" type="ORF">LMG26411_06903</name>
</gene>
<keyword evidence="1" id="KW-0472">Membrane</keyword>
<evidence type="ECO:0008006" key="4">
    <source>
        <dbReference type="Google" id="ProtNLM"/>
    </source>
</evidence>
<accession>A0ABM8TTB7</accession>
<evidence type="ECO:0000256" key="1">
    <source>
        <dbReference type="SAM" id="Phobius"/>
    </source>
</evidence>
<keyword evidence="1" id="KW-1133">Transmembrane helix</keyword>
<keyword evidence="3" id="KW-1185">Reference proteome</keyword>
<protein>
    <recommendedName>
        <fullName evidence="4">VanZ-like domain-containing protein</fullName>
    </recommendedName>
</protein>
<feature type="transmembrane region" description="Helical" evidence="1">
    <location>
        <begin position="94"/>
        <end position="115"/>
    </location>
</feature>
<reference evidence="2 3" key="1">
    <citation type="submission" date="2021-03" db="EMBL/GenBank/DDBJ databases">
        <authorList>
            <person name="Peeters C."/>
        </authorList>
    </citation>
    <scope>NUCLEOTIDE SEQUENCE [LARGE SCALE GENOMIC DNA]</scope>
    <source>
        <strain evidence="2 3">LMG 26411</strain>
    </source>
</reference>
<feature type="transmembrane region" description="Helical" evidence="1">
    <location>
        <begin position="38"/>
        <end position="57"/>
    </location>
</feature>
<keyword evidence="1" id="KW-0812">Transmembrane</keyword>
<proteinExistence type="predicted"/>
<dbReference type="EMBL" id="CAJPVI010000063">
    <property type="protein sequence ID" value="CAG2159691.1"/>
    <property type="molecule type" value="Genomic_DNA"/>
</dbReference>
<name>A0ABM8TTB7_9BURK</name>
<dbReference type="Proteomes" id="UP000672657">
    <property type="component" value="Unassembled WGS sequence"/>
</dbReference>
<organism evidence="2 3">
    <name type="scientific">Cupriavidus numazuensis</name>
    <dbReference type="NCBI Taxonomy" id="221992"/>
    <lineage>
        <taxon>Bacteria</taxon>
        <taxon>Pseudomonadati</taxon>
        <taxon>Pseudomonadota</taxon>
        <taxon>Betaproteobacteria</taxon>
        <taxon>Burkholderiales</taxon>
        <taxon>Burkholderiaceae</taxon>
        <taxon>Cupriavidus</taxon>
    </lineage>
</organism>
<evidence type="ECO:0000313" key="3">
    <source>
        <dbReference type="Proteomes" id="UP000672657"/>
    </source>
</evidence>